<dbReference type="SUPFAM" id="SSF56399">
    <property type="entry name" value="ADP-ribosylation"/>
    <property type="match status" value="1"/>
</dbReference>
<protein>
    <submittedName>
        <fullName evidence="1">Uncharacterized protein</fullName>
    </submittedName>
</protein>
<evidence type="ECO:0000313" key="1">
    <source>
        <dbReference type="EMBL" id="MET7000434.1"/>
    </source>
</evidence>
<dbReference type="RefSeq" id="WP_354662993.1">
    <property type="nucleotide sequence ID" value="NZ_JBEXAC010000002.1"/>
</dbReference>
<sequence>MSKSKPNFVYSSDPGLILGFHGCEKSVRDAVVNEQTMLLSSNKIHEWLGHGTYFWQNNYERALDFVTHPPDGRKISTPAVLGAVISLDNCLDLMDAQYIEHVRAYYNSLKKIVAKQGMTLPRNKHKKGTSNLWDKVLRELDCYVIENLHKVMKTANIRPFDSVRGVFIEGDAIYPDAGFYDKTHIQVCIRNPNCIKGFFIPRKEVDWPENIL</sequence>
<proteinExistence type="predicted"/>
<dbReference type="EMBL" id="JBEXAC010000002">
    <property type="protein sequence ID" value="MET7000434.1"/>
    <property type="molecule type" value="Genomic_DNA"/>
</dbReference>
<evidence type="ECO:0000313" key="2">
    <source>
        <dbReference type="Proteomes" id="UP001549749"/>
    </source>
</evidence>
<accession>A0ABV2TBM5</accession>
<comment type="caution">
    <text evidence="1">The sequence shown here is derived from an EMBL/GenBank/DDBJ whole genome shotgun (WGS) entry which is preliminary data.</text>
</comment>
<keyword evidence="2" id="KW-1185">Reference proteome</keyword>
<name>A0ABV2TBM5_9BACT</name>
<organism evidence="1 2">
    <name type="scientific">Chitinophaga defluvii</name>
    <dbReference type="NCBI Taxonomy" id="3163343"/>
    <lineage>
        <taxon>Bacteria</taxon>
        <taxon>Pseudomonadati</taxon>
        <taxon>Bacteroidota</taxon>
        <taxon>Chitinophagia</taxon>
        <taxon>Chitinophagales</taxon>
        <taxon>Chitinophagaceae</taxon>
        <taxon>Chitinophaga</taxon>
    </lineage>
</organism>
<dbReference type="Proteomes" id="UP001549749">
    <property type="component" value="Unassembled WGS sequence"/>
</dbReference>
<gene>
    <name evidence="1" type="ORF">ABR189_23785</name>
</gene>
<reference evidence="1 2" key="1">
    <citation type="submission" date="2024-06" db="EMBL/GenBank/DDBJ databases">
        <title>Chitinophaga defluvii sp. nov., isolated from municipal sewage.</title>
        <authorList>
            <person name="Zhang L."/>
        </authorList>
    </citation>
    <scope>NUCLEOTIDE SEQUENCE [LARGE SCALE GENOMIC DNA]</scope>
    <source>
        <strain evidence="1 2">H8</strain>
    </source>
</reference>